<dbReference type="PROSITE" id="PS50005">
    <property type="entry name" value="TPR"/>
    <property type="match status" value="1"/>
</dbReference>
<comment type="similarity">
    <text evidence="4">Belongs to the EMC2 family.</text>
</comment>
<dbReference type="PANTHER" id="PTHR12760">
    <property type="entry name" value="TETRATRICOPEPTIDE REPEAT PROTEIN"/>
    <property type="match status" value="1"/>
</dbReference>
<dbReference type="Pfam" id="PF22890">
    <property type="entry name" value="TPR_EMC2"/>
    <property type="match status" value="1"/>
</dbReference>
<dbReference type="InterPro" id="IPR011990">
    <property type="entry name" value="TPR-like_helical_dom_sf"/>
</dbReference>
<keyword evidence="2 3" id="KW-0802">TPR repeat</keyword>
<accession>A0A2P5IB30</accession>
<dbReference type="Gene3D" id="1.25.40.10">
    <property type="entry name" value="Tetratricopeptide repeat domain"/>
    <property type="match status" value="1"/>
</dbReference>
<evidence type="ECO:0000313" key="7">
    <source>
        <dbReference type="Proteomes" id="UP000094444"/>
    </source>
</evidence>
<evidence type="ECO:0000313" key="6">
    <source>
        <dbReference type="EMBL" id="POS79713.1"/>
    </source>
</evidence>
<proteinExistence type="inferred from homology"/>
<feature type="domain" description="EMC2 TPR-like" evidence="5">
    <location>
        <begin position="112"/>
        <end position="209"/>
    </location>
</feature>
<keyword evidence="4" id="KW-0256">Endoplasmic reticulum</keyword>
<sequence>MAPSLLHPPSHLSPAQALELSQRAPAILQNSPRTISSSPLASLFSSPENTELWITVENLLLSCLRTGDEKAAYECLERLILRFGEDNERIMAFRGLLKEADAPDKATLEKVLKEYDEILAKNETNIPITKRRIALLRTLGRPADAVSGLSALLDFCPVDAESWAELADIYCSQGMYAQAIYALEEVLVLAPNAWNIHARLGEVEYMASTSSGADEATSRRYLAESLKRFCRSIELCDDYLRGYYGLNLITSKLLESTAKSGKQADPEDFAIPPTATIEKLREKSTAKLSEIVRRNTAKERGWCGYEESEVEAARELLSKESSGIVR</sequence>
<gene>
    <name evidence="6" type="ORF">DHEL01_v201886</name>
</gene>
<keyword evidence="4" id="KW-0472">Membrane</keyword>
<comment type="subcellular location">
    <subcellularLocation>
        <location evidence="4">Endoplasmic reticulum membrane</location>
        <topology evidence="4">Peripheral membrane protein</topology>
        <orientation evidence="4">Cytoplasmic side</orientation>
    </subcellularLocation>
</comment>
<protein>
    <recommendedName>
        <fullName evidence="4">ER membrane protein complex subunit 2</fullName>
    </recommendedName>
</protein>
<dbReference type="SMART" id="SM00028">
    <property type="entry name" value="TPR"/>
    <property type="match status" value="1"/>
</dbReference>
<dbReference type="GO" id="GO:0072546">
    <property type="term" value="C:EMC complex"/>
    <property type="evidence" value="ECO:0007669"/>
    <property type="project" value="UniProtKB-UniRule"/>
</dbReference>
<dbReference type="FunCoup" id="A0A2P5IB30">
    <property type="interactions" value="210"/>
</dbReference>
<dbReference type="SUPFAM" id="SSF48452">
    <property type="entry name" value="TPR-like"/>
    <property type="match status" value="1"/>
</dbReference>
<evidence type="ECO:0000256" key="1">
    <source>
        <dbReference type="ARBA" id="ARBA00022737"/>
    </source>
</evidence>
<evidence type="ECO:0000256" key="2">
    <source>
        <dbReference type="ARBA" id="ARBA00022803"/>
    </source>
</evidence>
<evidence type="ECO:0000256" key="4">
    <source>
        <dbReference type="RuleBase" id="RU367091"/>
    </source>
</evidence>
<organism evidence="6 7">
    <name type="scientific">Diaporthe helianthi</name>
    <dbReference type="NCBI Taxonomy" id="158607"/>
    <lineage>
        <taxon>Eukaryota</taxon>
        <taxon>Fungi</taxon>
        <taxon>Dikarya</taxon>
        <taxon>Ascomycota</taxon>
        <taxon>Pezizomycotina</taxon>
        <taxon>Sordariomycetes</taxon>
        <taxon>Sordariomycetidae</taxon>
        <taxon>Diaporthales</taxon>
        <taxon>Diaporthaceae</taxon>
        <taxon>Diaporthe</taxon>
    </lineage>
</organism>
<reference evidence="6" key="1">
    <citation type="submission" date="2017-09" db="EMBL/GenBank/DDBJ databases">
        <title>Polyketide synthases of a Diaporthe helianthi virulent isolate.</title>
        <authorList>
            <person name="Baroncelli R."/>
        </authorList>
    </citation>
    <scope>NUCLEOTIDE SEQUENCE [LARGE SCALE GENOMIC DNA]</scope>
    <source>
        <strain evidence="6">7/96</strain>
    </source>
</reference>
<dbReference type="AlphaFoldDB" id="A0A2P5IB30"/>
<keyword evidence="7" id="KW-1185">Reference proteome</keyword>
<dbReference type="FunFam" id="1.25.40.10:FF:001208">
    <property type="entry name" value="Tetratricopeptide repeat domain-containing protein"/>
    <property type="match status" value="1"/>
</dbReference>
<feature type="repeat" description="TPR" evidence="3">
    <location>
        <begin position="160"/>
        <end position="193"/>
    </location>
</feature>
<dbReference type="InterPro" id="IPR019734">
    <property type="entry name" value="TPR_rpt"/>
</dbReference>
<dbReference type="STRING" id="158607.A0A2P5IB30"/>
<keyword evidence="1" id="KW-0677">Repeat</keyword>
<dbReference type="Proteomes" id="UP000094444">
    <property type="component" value="Unassembled WGS sequence"/>
</dbReference>
<dbReference type="EMBL" id="MAVT02000093">
    <property type="protein sequence ID" value="POS79713.1"/>
    <property type="molecule type" value="Genomic_DNA"/>
</dbReference>
<name>A0A2P5IB30_DIAHE</name>
<dbReference type="InterPro" id="IPR055217">
    <property type="entry name" value="TPR_EMC2"/>
</dbReference>
<evidence type="ECO:0000256" key="3">
    <source>
        <dbReference type="PROSITE-ProRule" id="PRU00339"/>
    </source>
</evidence>
<comment type="function">
    <text evidence="4">Part of the endoplasmic reticulum membrane protein complex (EMC) that enables the energy-independent insertion into endoplasmic reticulum membranes of newly synthesized membrane proteins.</text>
</comment>
<comment type="caution">
    <text evidence="6">The sequence shown here is derived from an EMBL/GenBank/DDBJ whole genome shotgun (WGS) entry which is preliminary data.</text>
</comment>
<dbReference type="OrthoDB" id="124397at2759"/>
<dbReference type="InParanoid" id="A0A2P5IB30"/>
<comment type="subunit">
    <text evidence="4">Component of the ER membrane protein complex (EMC).</text>
</comment>
<dbReference type="InterPro" id="IPR039856">
    <property type="entry name" value="EMC2-like"/>
</dbReference>
<evidence type="ECO:0000259" key="5">
    <source>
        <dbReference type="Pfam" id="PF22890"/>
    </source>
</evidence>